<dbReference type="InterPro" id="IPR001782">
    <property type="entry name" value="Flag_FlgI"/>
</dbReference>
<comment type="similarity">
    <text evidence="5">Belongs to the FlgI family.</text>
</comment>
<dbReference type="GO" id="GO:0005198">
    <property type="term" value="F:structural molecule activity"/>
    <property type="evidence" value="ECO:0007669"/>
    <property type="project" value="InterPro"/>
</dbReference>
<evidence type="ECO:0000256" key="4">
    <source>
        <dbReference type="ARBA" id="ARBA00023143"/>
    </source>
</evidence>
<comment type="caution">
    <text evidence="6">The sequence shown here is derived from an EMBL/GenBank/DDBJ whole genome shotgun (WGS) entry which is preliminary data.</text>
</comment>
<protein>
    <recommendedName>
        <fullName evidence="5">Flagellar P-ring protein</fullName>
    </recommendedName>
    <alternativeName>
        <fullName evidence="5">Basal body P-ring protein</fullName>
    </alternativeName>
</protein>
<keyword evidence="4 5" id="KW-0975">Bacterial flagellum</keyword>
<accession>A0A848NTA1</accession>
<evidence type="ECO:0000313" key="6">
    <source>
        <dbReference type="EMBL" id="NMV36295.1"/>
    </source>
</evidence>
<keyword evidence="3 5" id="KW-0732">Signal</keyword>
<sequence precursor="true">MKLKLKRLATFAATCAVVVVAALFGAVPGARAQTVGSLVDVEGVRENALVGYGIVVGLAGSGDGTQAKYTTQSLQNMLKQFGTRLPENVNLRSRNAAAVMVSATFPPGYRRGQKVDVTVSSLGDAKSLRGGTLLMTPLRAADGETYALAQGNLVIPGLNATGRSGSSVTINTPTTGRIPKGATIEQEIATDFASTPTVRLNLKRPDFTTASQIVDAINAKLGGDVASTADATSVDVLAPEVPSQRVAFVARLKGLQVKQGSEAPRIVFNSRTGTVVISQGVTVKPAVVSHGALKVTIAEGTMVSQPNEFANGTTVAAPISEIGVEQAGGNAFQWKSGASLQAIVDTINRTGATPDDLMAILQALSEAGALTGELVVI</sequence>
<dbReference type="GO" id="GO:0030288">
    <property type="term" value="C:outer membrane-bounded periplasmic space"/>
    <property type="evidence" value="ECO:0007669"/>
    <property type="project" value="InterPro"/>
</dbReference>
<dbReference type="AlphaFoldDB" id="A0A848NTA1"/>
<gene>
    <name evidence="5" type="primary">flgI</name>
    <name evidence="6" type="ORF">HGR00_00040</name>
</gene>
<feature type="signal peptide" evidence="5">
    <location>
        <begin position="1"/>
        <end position="32"/>
    </location>
</feature>
<dbReference type="PANTHER" id="PTHR30381:SF0">
    <property type="entry name" value="FLAGELLAR P-RING PROTEIN"/>
    <property type="match status" value="1"/>
</dbReference>
<dbReference type="RefSeq" id="WP_169338873.1">
    <property type="nucleotide sequence ID" value="NZ_JABBZM010000001.1"/>
</dbReference>
<dbReference type="PANTHER" id="PTHR30381">
    <property type="entry name" value="FLAGELLAR P-RING PERIPLASMIC PROTEIN FLGI"/>
    <property type="match status" value="1"/>
</dbReference>
<evidence type="ECO:0000313" key="7">
    <source>
        <dbReference type="Proteomes" id="UP000575469"/>
    </source>
</evidence>
<evidence type="ECO:0000256" key="1">
    <source>
        <dbReference type="ARBA" id="ARBA00002591"/>
    </source>
</evidence>
<proteinExistence type="inferred from homology"/>
<organism evidence="6 7">
    <name type="scientific">Ralstonia insidiosa</name>
    <dbReference type="NCBI Taxonomy" id="190721"/>
    <lineage>
        <taxon>Bacteria</taxon>
        <taxon>Pseudomonadati</taxon>
        <taxon>Pseudomonadota</taxon>
        <taxon>Betaproteobacteria</taxon>
        <taxon>Burkholderiales</taxon>
        <taxon>Burkholderiaceae</taxon>
        <taxon>Ralstonia</taxon>
    </lineage>
</organism>
<dbReference type="NCBIfam" id="NF003676">
    <property type="entry name" value="PRK05303.1"/>
    <property type="match status" value="1"/>
</dbReference>
<name>A0A848NTA1_9RALS</name>
<evidence type="ECO:0000256" key="2">
    <source>
        <dbReference type="ARBA" id="ARBA00004117"/>
    </source>
</evidence>
<dbReference type="HAMAP" id="MF_00416">
    <property type="entry name" value="FlgI"/>
    <property type="match status" value="1"/>
</dbReference>
<dbReference type="GO" id="GO:0009428">
    <property type="term" value="C:bacterial-type flagellum basal body, distal rod, P ring"/>
    <property type="evidence" value="ECO:0007669"/>
    <property type="project" value="InterPro"/>
</dbReference>
<comment type="subunit">
    <text evidence="5">The basal body constitutes a major portion of the flagellar organelle and consists of four rings (L,P,S, and M) mounted on a central rod.</text>
</comment>
<dbReference type="Pfam" id="PF02119">
    <property type="entry name" value="FlgI"/>
    <property type="match status" value="1"/>
</dbReference>
<dbReference type="GO" id="GO:0071973">
    <property type="term" value="P:bacterial-type flagellum-dependent cell motility"/>
    <property type="evidence" value="ECO:0007669"/>
    <property type="project" value="InterPro"/>
</dbReference>
<evidence type="ECO:0000256" key="5">
    <source>
        <dbReference type="HAMAP-Rule" id="MF_00416"/>
    </source>
</evidence>
<evidence type="ECO:0000256" key="3">
    <source>
        <dbReference type="ARBA" id="ARBA00022729"/>
    </source>
</evidence>
<reference evidence="6 7" key="1">
    <citation type="submission" date="2020-04" db="EMBL/GenBank/DDBJ databases">
        <title>Ralstonia insidiosa genome sequencing and assembly.</title>
        <authorList>
            <person name="Martins R.C.R."/>
            <person name="Perdigao-Neto L.V."/>
            <person name="Levin A.S.S."/>
            <person name="Costa S.F."/>
        </authorList>
    </citation>
    <scope>NUCLEOTIDE SEQUENCE [LARGE SCALE GENOMIC DNA]</scope>
    <source>
        <strain evidence="6 7">5047</strain>
    </source>
</reference>
<keyword evidence="6" id="KW-0282">Flagellum</keyword>
<dbReference type="PRINTS" id="PR01010">
    <property type="entry name" value="FLGPRINGFLGI"/>
</dbReference>
<keyword evidence="6" id="KW-0966">Cell projection</keyword>
<dbReference type="Proteomes" id="UP000575469">
    <property type="component" value="Unassembled WGS sequence"/>
</dbReference>
<comment type="subcellular location">
    <subcellularLocation>
        <location evidence="2 5">Bacterial flagellum basal body</location>
    </subcellularLocation>
</comment>
<dbReference type="EMBL" id="JABBZM010000001">
    <property type="protein sequence ID" value="NMV36295.1"/>
    <property type="molecule type" value="Genomic_DNA"/>
</dbReference>
<keyword evidence="6" id="KW-0969">Cilium</keyword>
<comment type="function">
    <text evidence="1 5">Assembles around the rod to form the L-ring and probably protects the motor/basal body from shearing forces during rotation.</text>
</comment>
<feature type="chain" id="PRO_5033180346" description="Flagellar P-ring protein" evidence="5">
    <location>
        <begin position="33"/>
        <end position="377"/>
    </location>
</feature>